<evidence type="ECO:0000256" key="1">
    <source>
        <dbReference type="SAM" id="MobiDB-lite"/>
    </source>
</evidence>
<name>A0A8K0CN93_IGNLU</name>
<gene>
    <name evidence="2" type="ORF">ILUMI_16609</name>
</gene>
<dbReference type="EMBL" id="VTPC01065375">
    <property type="protein sequence ID" value="KAF2889564.1"/>
    <property type="molecule type" value="Genomic_DNA"/>
</dbReference>
<comment type="caution">
    <text evidence="2">The sequence shown here is derived from an EMBL/GenBank/DDBJ whole genome shotgun (WGS) entry which is preliminary data.</text>
</comment>
<dbReference type="Proteomes" id="UP000801492">
    <property type="component" value="Unassembled WGS sequence"/>
</dbReference>
<dbReference type="AlphaFoldDB" id="A0A8K0CN93"/>
<protein>
    <submittedName>
        <fullName evidence="2">Uncharacterized protein</fullName>
    </submittedName>
</protein>
<keyword evidence="3" id="KW-1185">Reference proteome</keyword>
<organism evidence="2 3">
    <name type="scientific">Ignelater luminosus</name>
    <name type="common">Cucubano</name>
    <name type="synonym">Pyrophorus luminosus</name>
    <dbReference type="NCBI Taxonomy" id="2038154"/>
    <lineage>
        <taxon>Eukaryota</taxon>
        <taxon>Metazoa</taxon>
        <taxon>Ecdysozoa</taxon>
        <taxon>Arthropoda</taxon>
        <taxon>Hexapoda</taxon>
        <taxon>Insecta</taxon>
        <taxon>Pterygota</taxon>
        <taxon>Neoptera</taxon>
        <taxon>Endopterygota</taxon>
        <taxon>Coleoptera</taxon>
        <taxon>Polyphaga</taxon>
        <taxon>Elateriformia</taxon>
        <taxon>Elateroidea</taxon>
        <taxon>Elateridae</taxon>
        <taxon>Agrypninae</taxon>
        <taxon>Pyrophorini</taxon>
        <taxon>Ignelater</taxon>
    </lineage>
</organism>
<evidence type="ECO:0000313" key="2">
    <source>
        <dbReference type="EMBL" id="KAF2889564.1"/>
    </source>
</evidence>
<feature type="region of interest" description="Disordered" evidence="1">
    <location>
        <begin position="197"/>
        <end position="229"/>
    </location>
</feature>
<accession>A0A8K0CN93</accession>
<sequence>MALRFFKIFIWYGFIIQFQQVSCFRYSWFRSSKKDEVNEFFKRFNLSSGSLQRDKRIVIQTNDINEFGKSLFKIQGEVQNSKTPSTHKKRNTKRSKSLDDISAIFTFTRILKPKSKVKKRCDKKSNILEGCEPAQVPDNIIDYKKRNVGIKKSRTKRGVKLHRSFFNFEENQNLKNKEEYGRKVDLLENLQAIGIPQVPDDDIEDDGRDQSTENDGNTGLVLNFHRSHR</sequence>
<proteinExistence type="predicted"/>
<evidence type="ECO:0000313" key="3">
    <source>
        <dbReference type="Proteomes" id="UP000801492"/>
    </source>
</evidence>
<reference evidence="2" key="1">
    <citation type="submission" date="2019-08" db="EMBL/GenBank/DDBJ databases">
        <title>The genome of the North American firefly Photinus pyralis.</title>
        <authorList>
            <consortium name="Photinus pyralis genome working group"/>
            <person name="Fallon T.R."/>
            <person name="Sander Lower S.E."/>
            <person name="Weng J.-K."/>
        </authorList>
    </citation>
    <scope>NUCLEOTIDE SEQUENCE</scope>
    <source>
        <strain evidence="2">TRF0915ILg1</strain>
        <tissue evidence="2">Whole body</tissue>
    </source>
</reference>